<dbReference type="InterPro" id="IPR023635">
    <property type="entry name" value="Peptide_deformylase"/>
</dbReference>
<feature type="binding site" evidence="2">
    <location>
        <position position="88"/>
    </location>
    <ligand>
        <name>Fe cation</name>
        <dbReference type="ChEBI" id="CHEBI:24875"/>
    </ligand>
</feature>
<dbReference type="EMBL" id="BSRA01000009">
    <property type="protein sequence ID" value="GLV14068.1"/>
    <property type="molecule type" value="Genomic_DNA"/>
</dbReference>
<organism evidence="4 5">
    <name type="scientific">Alicyclobacillus hesperidum</name>
    <dbReference type="NCBI Taxonomy" id="89784"/>
    <lineage>
        <taxon>Bacteria</taxon>
        <taxon>Bacillati</taxon>
        <taxon>Bacillota</taxon>
        <taxon>Bacilli</taxon>
        <taxon>Bacillales</taxon>
        <taxon>Alicyclobacillaceae</taxon>
        <taxon>Alicyclobacillus</taxon>
    </lineage>
</organism>
<keyword evidence="2" id="KW-0408">Iron</keyword>
<dbReference type="InterPro" id="IPR036821">
    <property type="entry name" value="Peptide_deformylase_sf"/>
</dbReference>
<dbReference type="Proteomes" id="UP001157137">
    <property type="component" value="Unassembled WGS sequence"/>
</dbReference>
<dbReference type="AlphaFoldDB" id="A0A1H2U3P4"/>
<dbReference type="GO" id="GO:0046872">
    <property type="term" value="F:metal ion binding"/>
    <property type="evidence" value="ECO:0007669"/>
    <property type="project" value="UniProtKB-KW"/>
</dbReference>
<proteinExistence type="inferred from homology"/>
<reference evidence="3" key="3">
    <citation type="submission" date="2023-02" db="EMBL/GenBank/DDBJ databases">
        <title>Proposal of a novel subspecies: Alicyclobacillus hesperidum subspecies aegle.</title>
        <authorList>
            <person name="Goto K."/>
            <person name="Fujii T."/>
            <person name="Yasui K."/>
            <person name="Mochida K."/>
            <person name="Kato-Tanaka Y."/>
            <person name="Morohoshi S."/>
            <person name="An S.Y."/>
            <person name="Kasai H."/>
            <person name="Yokota A."/>
        </authorList>
    </citation>
    <scope>NUCLEOTIDE SEQUENCE</scope>
    <source>
        <strain evidence="3">DSM 12766</strain>
    </source>
</reference>
<evidence type="ECO:0000256" key="2">
    <source>
        <dbReference type="HAMAP-Rule" id="MF_00163"/>
    </source>
</evidence>
<comment type="catalytic activity">
    <reaction evidence="2">
        <text>N-terminal N-formyl-L-methionyl-[peptide] + H2O = N-terminal L-methionyl-[peptide] + formate</text>
        <dbReference type="Rhea" id="RHEA:24420"/>
        <dbReference type="Rhea" id="RHEA-COMP:10639"/>
        <dbReference type="Rhea" id="RHEA-COMP:10640"/>
        <dbReference type="ChEBI" id="CHEBI:15377"/>
        <dbReference type="ChEBI" id="CHEBI:15740"/>
        <dbReference type="ChEBI" id="CHEBI:49298"/>
        <dbReference type="ChEBI" id="CHEBI:64731"/>
        <dbReference type="EC" id="3.5.1.88"/>
    </reaction>
</comment>
<dbReference type="Gene3D" id="3.90.45.10">
    <property type="entry name" value="Peptide deformylase"/>
    <property type="match status" value="1"/>
</dbReference>
<name>A0A1H2U3P4_9BACL</name>
<dbReference type="HAMAP" id="MF_00163">
    <property type="entry name" value="Pep_deformylase"/>
    <property type="match status" value="1"/>
</dbReference>
<evidence type="ECO:0000313" key="5">
    <source>
        <dbReference type="Proteomes" id="UP000182589"/>
    </source>
</evidence>
<reference evidence="5" key="1">
    <citation type="submission" date="2016-10" db="EMBL/GenBank/DDBJ databases">
        <authorList>
            <person name="Varghese N."/>
        </authorList>
    </citation>
    <scope>NUCLEOTIDE SEQUENCE [LARGE SCALE GENOMIC DNA]</scope>
    <source>
        <strain evidence="5">DSM 12489</strain>
    </source>
</reference>
<sequence length="259" mass="28485">MAIKSILQGDIPELRQVSQPVTQFDDQLAELVGDLIDTLEAHRGLGLSAPQIGCLQNVFVTDADDGVKVFVNPTLHEQSAYAKAYESCLSFPDHALCIERPTRVIVRAEDIHGAPFELEATGLLARIVCHEYDHLQGVLFIDYLSEEELFEQLLANAYVVDDEEDEEIAMSTAAQAAAGTSDAISPSAEEELRQERQMIVDMLAEVSWKLAIAIDMLREDASGWTDGVNWHGLQKASETLEETFAGLSERLATDTTLHG</sequence>
<feature type="binding site" evidence="2">
    <location>
        <position position="130"/>
    </location>
    <ligand>
        <name>Fe cation</name>
        <dbReference type="ChEBI" id="CHEBI:24875"/>
    </ligand>
</feature>
<keyword evidence="5" id="KW-1185">Reference proteome</keyword>
<dbReference type="GO" id="GO:0006412">
    <property type="term" value="P:translation"/>
    <property type="evidence" value="ECO:0007669"/>
    <property type="project" value="UniProtKB-UniRule"/>
</dbReference>
<evidence type="ECO:0000313" key="3">
    <source>
        <dbReference type="EMBL" id="GLV14068.1"/>
    </source>
</evidence>
<evidence type="ECO:0000256" key="1">
    <source>
        <dbReference type="ARBA" id="ARBA00010759"/>
    </source>
</evidence>
<feature type="active site" evidence="2">
    <location>
        <position position="131"/>
    </location>
</feature>
<dbReference type="Proteomes" id="UP000182589">
    <property type="component" value="Unassembled WGS sequence"/>
</dbReference>
<dbReference type="PRINTS" id="PR01576">
    <property type="entry name" value="PDEFORMYLASE"/>
</dbReference>
<dbReference type="STRING" id="89784.SAMN04489725_10737"/>
<evidence type="ECO:0000313" key="4">
    <source>
        <dbReference type="EMBL" id="SDW50832.1"/>
    </source>
</evidence>
<comment type="cofactor">
    <cofactor evidence="2">
        <name>Fe(2+)</name>
        <dbReference type="ChEBI" id="CHEBI:29033"/>
    </cofactor>
    <text evidence="2">Binds 1 Fe(2+) ion.</text>
</comment>
<gene>
    <name evidence="2" type="primary">def</name>
    <name evidence="3" type="ORF">Heshes_17520</name>
    <name evidence="4" type="ORF">SAMN04489725_10737</name>
</gene>
<dbReference type="RefSeq" id="WP_074692932.1">
    <property type="nucleotide sequence ID" value="NZ_BSRA01000009.1"/>
</dbReference>
<dbReference type="NCBIfam" id="NF001159">
    <property type="entry name" value="PRK00150.1-3"/>
    <property type="match status" value="1"/>
</dbReference>
<keyword evidence="2" id="KW-0378">Hydrolase</keyword>
<comment type="function">
    <text evidence="2">Removes the formyl group from the N-terminal Met of newly synthesized proteins. Requires at least a dipeptide for an efficient rate of reaction. N-terminal L-methionine is a prerequisite for activity but the enzyme has broad specificity at other positions.</text>
</comment>
<dbReference type="GO" id="GO:0042586">
    <property type="term" value="F:peptide deformylase activity"/>
    <property type="evidence" value="ECO:0007669"/>
    <property type="project" value="UniProtKB-UniRule"/>
</dbReference>
<dbReference type="Pfam" id="PF01327">
    <property type="entry name" value="Pep_deformylase"/>
    <property type="match status" value="1"/>
</dbReference>
<accession>A0A1H2U3P4</accession>
<keyword evidence="2" id="KW-0479">Metal-binding</keyword>
<dbReference type="NCBIfam" id="TIGR00079">
    <property type="entry name" value="pept_deformyl"/>
    <property type="match status" value="1"/>
</dbReference>
<comment type="similarity">
    <text evidence="1 2">Belongs to the polypeptide deformylase family.</text>
</comment>
<keyword evidence="2" id="KW-0648">Protein biosynthesis</keyword>
<reference evidence="4" key="2">
    <citation type="submission" date="2016-10" db="EMBL/GenBank/DDBJ databases">
        <authorList>
            <person name="de Groot N.N."/>
        </authorList>
    </citation>
    <scope>NUCLEOTIDE SEQUENCE [LARGE SCALE GENOMIC DNA]</scope>
    <source>
        <strain evidence="4">DSM 12489</strain>
    </source>
</reference>
<dbReference type="PANTHER" id="PTHR10458">
    <property type="entry name" value="PEPTIDE DEFORMYLASE"/>
    <property type="match status" value="1"/>
</dbReference>
<feature type="binding site" evidence="2">
    <location>
        <position position="134"/>
    </location>
    <ligand>
        <name>Fe cation</name>
        <dbReference type="ChEBI" id="CHEBI:24875"/>
    </ligand>
</feature>
<dbReference type="EC" id="3.5.1.88" evidence="2"/>
<dbReference type="PANTHER" id="PTHR10458:SF22">
    <property type="entry name" value="PEPTIDE DEFORMYLASE"/>
    <property type="match status" value="1"/>
</dbReference>
<dbReference type="EMBL" id="FNOJ01000007">
    <property type="protein sequence ID" value="SDW50832.1"/>
    <property type="molecule type" value="Genomic_DNA"/>
</dbReference>
<dbReference type="SUPFAM" id="SSF56420">
    <property type="entry name" value="Peptide deformylase"/>
    <property type="match status" value="1"/>
</dbReference>
<protein>
    <recommendedName>
        <fullName evidence="2">Peptide deformylase</fullName>
        <shortName evidence="2">PDF</shortName>
        <ecNumber evidence="2">3.5.1.88</ecNumber>
    </recommendedName>
    <alternativeName>
        <fullName evidence="2">Polypeptide deformylase</fullName>
    </alternativeName>
</protein>
<dbReference type="CDD" id="cd00487">
    <property type="entry name" value="Pep_deformylase"/>
    <property type="match status" value="1"/>
</dbReference>